<evidence type="ECO:0000256" key="10">
    <source>
        <dbReference type="ARBA" id="ARBA00029986"/>
    </source>
</evidence>
<comment type="catalytic activity">
    <reaction evidence="1 11 12">
        <text>[protein]-peptidylproline (omega=180) = [protein]-peptidylproline (omega=0)</text>
        <dbReference type="Rhea" id="RHEA:16237"/>
        <dbReference type="Rhea" id="RHEA-COMP:10747"/>
        <dbReference type="Rhea" id="RHEA-COMP:10748"/>
        <dbReference type="ChEBI" id="CHEBI:83833"/>
        <dbReference type="ChEBI" id="CHEBI:83834"/>
        <dbReference type="EC" id="5.2.1.8"/>
    </reaction>
</comment>
<dbReference type="Gene3D" id="3.30.70.1050">
    <property type="entry name" value="Trigger factor ribosome-binding domain"/>
    <property type="match status" value="1"/>
</dbReference>
<keyword evidence="5 11" id="KW-0132">Cell division</keyword>
<organism evidence="15 16">
    <name type="scientific">Alkalimonas amylolytica</name>
    <dbReference type="NCBI Taxonomy" id="152573"/>
    <lineage>
        <taxon>Bacteria</taxon>
        <taxon>Pseudomonadati</taxon>
        <taxon>Pseudomonadota</taxon>
        <taxon>Gammaproteobacteria</taxon>
        <taxon>Alkalimonas</taxon>
    </lineage>
</organism>
<dbReference type="GO" id="GO:0043022">
    <property type="term" value="F:ribosome binding"/>
    <property type="evidence" value="ECO:0007669"/>
    <property type="project" value="TreeGrafter"/>
</dbReference>
<evidence type="ECO:0000256" key="3">
    <source>
        <dbReference type="ARBA" id="ARBA00013194"/>
    </source>
</evidence>
<dbReference type="SUPFAM" id="SSF54534">
    <property type="entry name" value="FKBP-like"/>
    <property type="match status" value="1"/>
</dbReference>
<evidence type="ECO:0000259" key="14">
    <source>
        <dbReference type="PROSITE" id="PS50059"/>
    </source>
</evidence>
<dbReference type="InterPro" id="IPR001179">
    <property type="entry name" value="PPIase_FKBP_dom"/>
</dbReference>
<dbReference type="NCBIfam" id="TIGR00115">
    <property type="entry name" value="tig"/>
    <property type="match status" value="1"/>
</dbReference>
<dbReference type="STRING" id="152573.SAMN04488051_10920"/>
<dbReference type="Gene3D" id="1.10.3120.10">
    <property type="entry name" value="Trigger factor, C-terminal domain"/>
    <property type="match status" value="1"/>
</dbReference>
<dbReference type="GO" id="GO:0015031">
    <property type="term" value="P:protein transport"/>
    <property type="evidence" value="ECO:0007669"/>
    <property type="project" value="UniProtKB-UniRule"/>
</dbReference>
<keyword evidence="11" id="KW-0963">Cytoplasm</keyword>
<dbReference type="FunFam" id="3.10.50.40:FF:000001">
    <property type="entry name" value="Trigger factor"/>
    <property type="match status" value="1"/>
</dbReference>
<reference evidence="15 16" key="1">
    <citation type="submission" date="2016-10" db="EMBL/GenBank/DDBJ databases">
        <authorList>
            <person name="de Groot N.N."/>
        </authorList>
    </citation>
    <scope>NUCLEOTIDE SEQUENCE [LARGE SCALE GENOMIC DNA]</scope>
    <source>
        <strain evidence="15 16">CGMCC 1.3430</strain>
    </source>
</reference>
<dbReference type="PANTHER" id="PTHR30560">
    <property type="entry name" value="TRIGGER FACTOR CHAPERONE AND PEPTIDYL-PROLYL CIS/TRANS ISOMERASE"/>
    <property type="match status" value="1"/>
</dbReference>
<dbReference type="InterPro" id="IPR037041">
    <property type="entry name" value="Trigger_fac_C_sf"/>
</dbReference>
<dbReference type="GO" id="GO:0043335">
    <property type="term" value="P:protein unfolding"/>
    <property type="evidence" value="ECO:0007669"/>
    <property type="project" value="TreeGrafter"/>
</dbReference>
<dbReference type="EC" id="5.2.1.8" evidence="3 11"/>
<dbReference type="PROSITE" id="PS50059">
    <property type="entry name" value="FKBP_PPIASE"/>
    <property type="match status" value="1"/>
</dbReference>
<comment type="subcellular location">
    <subcellularLocation>
        <location evidence="11">Cytoplasm</location>
    </subcellularLocation>
    <text evidence="11">About half TF is bound to the ribosome near the polypeptide exit tunnel while the other half is free in the cytoplasm.</text>
</comment>
<dbReference type="InterPro" id="IPR008881">
    <property type="entry name" value="Trigger_fac_ribosome-bd_bac"/>
</dbReference>
<dbReference type="Pfam" id="PF05697">
    <property type="entry name" value="Trigger_N"/>
    <property type="match status" value="1"/>
</dbReference>
<comment type="function">
    <text evidence="11">Involved in protein export. Acts as a chaperone by maintaining the newly synthesized protein in an open conformation. Functions as a peptidyl-prolyl cis-trans isomerase.</text>
</comment>
<evidence type="ECO:0000256" key="4">
    <source>
        <dbReference type="ARBA" id="ARBA00016902"/>
    </source>
</evidence>
<dbReference type="GO" id="GO:0051301">
    <property type="term" value="P:cell division"/>
    <property type="evidence" value="ECO:0007669"/>
    <property type="project" value="UniProtKB-KW"/>
</dbReference>
<comment type="similarity">
    <text evidence="2 11 13">Belongs to the FKBP-type PPIase family. Tig subfamily.</text>
</comment>
<evidence type="ECO:0000256" key="9">
    <source>
        <dbReference type="ARBA" id="ARBA00023306"/>
    </source>
</evidence>
<keyword evidence="16" id="KW-1185">Reference proteome</keyword>
<keyword evidence="9 11" id="KW-0131">Cell cycle</keyword>
<dbReference type="PIRSF" id="PIRSF003095">
    <property type="entry name" value="Trigger_factor"/>
    <property type="match status" value="1"/>
</dbReference>
<evidence type="ECO:0000256" key="5">
    <source>
        <dbReference type="ARBA" id="ARBA00022618"/>
    </source>
</evidence>
<keyword evidence="7 11" id="KW-0143">Chaperone</keyword>
<evidence type="ECO:0000256" key="12">
    <source>
        <dbReference type="PROSITE-ProRule" id="PRU00277"/>
    </source>
</evidence>
<feature type="domain" description="PPIase FKBP-type" evidence="14">
    <location>
        <begin position="161"/>
        <end position="246"/>
    </location>
</feature>
<dbReference type="SUPFAM" id="SSF109998">
    <property type="entry name" value="Triger factor/SurA peptide-binding domain-like"/>
    <property type="match status" value="1"/>
</dbReference>
<evidence type="ECO:0000256" key="11">
    <source>
        <dbReference type="HAMAP-Rule" id="MF_00303"/>
    </source>
</evidence>
<evidence type="ECO:0000313" key="16">
    <source>
        <dbReference type="Proteomes" id="UP000198773"/>
    </source>
</evidence>
<dbReference type="SUPFAM" id="SSF102735">
    <property type="entry name" value="Trigger factor ribosome-binding domain"/>
    <property type="match status" value="1"/>
</dbReference>
<evidence type="ECO:0000256" key="1">
    <source>
        <dbReference type="ARBA" id="ARBA00000971"/>
    </source>
</evidence>
<dbReference type="InterPro" id="IPR046357">
    <property type="entry name" value="PPIase_dom_sf"/>
</dbReference>
<keyword evidence="8 11" id="KW-0413">Isomerase</keyword>
<dbReference type="Pfam" id="PF00254">
    <property type="entry name" value="FKBP_C"/>
    <property type="match status" value="1"/>
</dbReference>
<dbReference type="PANTHER" id="PTHR30560:SF3">
    <property type="entry name" value="TRIGGER FACTOR-LIKE PROTEIN TIG, CHLOROPLASTIC"/>
    <property type="match status" value="1"/>
</dbReference>
<dbReference type="Gene3D" id="3.10.50.40">
    <property type="match status" value="1"/>
</dbReference>
<evidence type="ECO:0000256" key="6">
    <source>
        <dbReference type="ARBA" id="ARBA00023110"/>
    </source>
</evidence>
<evidence type="ECO:0000313" key="15">
    <source>
        <dbReference type="EMBL" id="SEA92593.1"/>
    </source>
</evidence>
<proteinExistence type="inferred from homology"/>
<evidence type="ECO:0000256" key="7">
    <source>
        <dbReference type="ARBA" id="ARBA00023186"/>
    </source>
</evidence>
<evidence type="ECO:0000256" key="13">
    <source>
        <dbReference type="RuleBase" id="RU003914"/>
    </source>
</evidence>
<dbReference type="Proteomes" id="UP000198773">
    <property type="component" value="Unassembled WGS sequence"/>
</dbReference>
<name>A0A1H4F5N3_ALKAM</name>
<dbReference type="GO" id="GO:0005737">
    <property type="term" value="C:cytoplasm"/>
    <property type="evidence" value="ECO:0007669"/>
    <property type="project" value="UniProtKB-SubCell"/>
</dbReference>
<dbReference type="Pfam" id="PF05698">
    <property type="entry name" value="Trigger_C"/>
    <property type="match status" value="1"/>
</dbReference>
<dbReference type="EMBL" id="FNRM01000009">
    <property type="protein sequence ID" value="SEA92593.1"/>
    <property type="molecule type" value="Genomic_DNA"/>
</dbReference>
<accession>A0A1H4F5N3</accession>
<dbReference type="InterPro" id="IPR008880">
    <property type="entry name" value="Trigger_fac_C"/>
</dbReference>
<comment type="domain">
    <text evidence="11">Consists of 3 domains; the N-terminus binds the ribosome, the middle domain has PPIase activity, while the C-terminus has intrinsic chaperone activity on its own.</text>
</comment>
<dbReference type="GO" id="GO:0003755">
    <property type="term" value="F:peptidyl-prolyl cis-trans isomerase activity"/>
    <property type="evidence" value="ECO:0007669"/>
    <property type="project" value="UniProtKB-UniRule"/>
</dbReference>
<dbReference type="OrthoDB" id="9767721at2"/>
<dbReference type="InterPro" id="IPR027304">
    <property type="entry name" value="Trigger_fact/SurA_dom_sf"/>
</dbReference>
<dbReference type="GO" id="GO:0051083">
    <property type="term" value="P:'de novo' cotranslational protein folding"/>
    <property type="evidence" value="ECO:0007669"/>
    <property type="project" value="TreeGrafter"/>
</dbReference>
<dbReference type="GO" id="GO:0044183">
    <property type="term" value="F:protein folding chaperone"/>
    <property type="evidence" value="ECO:0007669"/>
    <property type="project" value="TreeGrafter"/>
</dbReference>
<dbReference type="InterPro" id="IPR005215">
    <property type="entry name" value="Trig_fac"/>
</dbReference>
<dbReference type="HAMAP" id="MF_00303">
    <property type="entry name" value="Trigger_factor_Tig"/>
    <property type="match status" value="1"/>
</dbReference>
<gene>
    <name evidence="11" type="primary">tig</name>
    <name evidence="15" type="ORF">SAMN04488051_10920</name>
</gene>
<keyword evidence="6 11" id="KW-0697">Rotamase</keyword>
<dbReference type="InterPro" id="IPR036611">
    <property type="entry name" value="Trigger_fac_ribosome-bd_sf"/>
</dbReference>
<dbReference type="AlphaFoldDB" id="A0A1H4F5N3"/>
<protein>
    <recommendedName>
        <fullName evidence="4 11">Trigger factor</fullName>
        <shortName evidence="11">TF</shortName>
        <ecNumber evidence="3 11">5.2.1.8</ecNumber>
    </recommendedName>
    <alternativeName>
        <fullName evidence="10 11">PPIase</fullName>
    </alternativeName>
</protein>
<sequence length="437" mass="48634">MQVSVETTQGLERRLTITVPADAIQSEVKNRLRDLAKRQRIDGFRPGKAPVSIIQKRYGQAVLQEVASEQMQRSFYEAIIEQKITPAGSPTFAPQALEEGKDLQFAATFEVYPEVEVQALDKIEVSKPVVEITDKDLDKMLETLRKQHATWAEKKGKAAKNDRIVMDFVGSIDGEEFEGGKASDFTLELGQGRMIPGFEEGLIGKKAAEETTLEVTFPEDYHAENLKGKAASFAVTVKKVEKQVLPELNDEFAALFGLAEATVDALKAEVRKNMERELKQTVRGKVKDQVIKGLLANNEVEVPKSLVAGEVDVLRKQAMQRFGQNMDPKQLPELPASLFEEQAKDRVKVGLLLGEIIKTNELKVDDSRVQELIADVASAYEDPQEVVQYYNSNQELLQSMRNVALEDQAIELVLSKATVTEASAKFDEIMNPQQAAN</sequence>
<dbReference type="RefSeq" id="WP_091344530.1">
    <property type="nucleotide sequence ID" value="NZ_FNRM01000009.1"/>
</dbReference>
<evidence type="ECO:0000256" key="8">
    <source>
        <dbReference type="ARBA" id="ARBA00023235"/>
    </source>
</evidence>
<evidence type="ECO:0000256" key="2">
    <source>
        <dbReference type="ARBA" id="ARBA00005464"/>
    </source>
</evidence>